<dbReference type="InterPro" id="IPR008988">
    <property type="entry name" value="Transcriptional_repressor_C"/>
</dbReference>
<proteinExistence type="predicted"/>
<keyword evidence="1" id="KW-0408">Iron</keyword>
<dbReference type="SMART" id="SM00899">
    <property type="entry name" value="FeoA"/>
    <property type="match status" value="1"/>
</dbReference>
<dbReference type="Proteomes" id="UP000187074">
    <property type="component" value="Unassembled WGS sequence"/>
</dbReference>
<dbReference type="RefSeq" id="WP_076323082.1">
    <property type="nucleotide sequence ID" value="NZ_MRTF01000004.1"/>
</dbReference>
<comment type="caution">
    <text evidence="3">The sequence shown here is derived from an EMBL/GenBank/DDBJ whole genome shotgun (WGS) entry which is preliminary data.</text>
</comment>
<dbReference type="PANTHER" id="PTHR42954">
    <property type="entry name" value="FE(2+) TRANSPORT PROTEIN A"/>
    <property type="match status" value="1"/>
</dbReference>
<dbReference type="InterPro" id="IPR052713">
    <property type="entry name" value="FeoA"/>
</dbReference>
<protein>
    <submittedName>
        <fullName evidence="3">Ferrous iron transport protein A</fullName>
    </submittedName>
</protein>
<dbReference type="InterPro" id="IPR038157">
    <property type="entry name" value="FeoA_core_dom"/>
</dbReference>
<dbReference type="SUPFAM" id="SSF50037">
    <property type="entry name" value="C-terminal domain of transcriptional repressors"/>
    <property type="match status" value="1"/>
</dbReference>
<dbReference type="PANTHER" id="PTHR42954:SF2">
    <property type="entry name" value="FE(2+) TRANSPORT PROTEIN A"/>
    <property type="match status" value="1"/>
</dbReference>
<dbReference type="OrthoDB" id="9811076at2"/>
<reference evidence="3 4" key="1">
    <citation type="submission" date="2016-11" db="EMBL/GenBank/DDBJ databases">
        <title>Paenibacillus species isolates.</title>
        <authorList>
            <person name="Beno S.M."/>
        </authorList>
    </citation>
    <scope>NUCLEOTIDE SEQUENCE [LARGE SCALE GENOMIC DNA]</scope>
    <source>
        <strain evidence="3 4">FSL F4-0100</strain>
    </source>
</reference>
<dbReference type="GO" id="GO:0046914">
    <property type="term" value="F:transition metal ion binding"/>
    <property type="evidence" value="ECO:0007669"/>
    <property type="project" value="InterPro"/>
</dbReference>
<evidence type="ECO:0000313" key="4">
    <source>
        <dbReference type="Proteomes" id="UP000187074"/>
    </source>
</evidence>
<dbReference type="Gene3D" id="2.30.30.90">
    <property type="match status" value="1"/>
</dbReference>
<name>A0A1R1B2L1_PAELA</name>
<evidence type="ECO:0000259" key="2">
    <source>
        <dbReference type="SMART" id="SM00899"/>
    </source>
</evidence>
<dbReference type="Pfam" id="PF04023">
    <property type="entry name" value="FeoA"/>
    <property type="match status" value="1"/>
</dbReference>
<dbReference type="InterPro" id="IPR007167">
    <property type="entry name" value="Fe-transptr_FeoA-like"/>
</dbReference>
<dbReference type="STRING" id="1401.BK123_14450"/>
<evidence type="ECO:0000313" key="3">
    <source>
        <dbReference type="EMBL" id="OME93059.1"/>
    </source>
</evidence>
<accession>A0A1R1B2L1</accession>
<dbReference type="AlphaFoldDB" id="A0A1R1B2L1"/>
<gene>
    <name evidence="3" type="ORF">BK123_14450</name>
</gene>
<feature type="domain" description="Ferrous iron transporter FeoA-like" evidence="2">
    <location>
        <begin position="8"/>
        <end position="80"/>
    </location>
</feature>
<dbReference type="EMBL" id="MRTF01000004">
    <property type="protein sequence ID" value="OME93059.1"/>
    <property type="molecule type" value="Genomic_DNA"/>
</dbReference>
<evidence type="ECO:0000256" key="1">
    <source>
        <dbReference type="ARBA" id="ARBA00023004"/>
    </source>
</evidence>
<organism evidence="3 4">
    <name type="scientific">Paenibacillus lautus</name>
    <name type="common">Bacillus lautus</name>
    <dbReference type="NCBI Taxonomy" id="1401"/>
    <lineage>
        <taxon>Bacteria</taxon>
        <taxon>Bacillati</taxon>
        <taxon>Bacillota</taxon>
        <taxon>Bacilli</taxon>
        <taxon>Bacillales</taxon>
        <taxon>Paenibacillaceae</taxon>
        <taxon>Paenibacillus</taxon>
    </lineage>
</organism>
<sequence>MGETKNRQHLHQAALGERFLIEQVDIRGEHKRRLLDLGFVPGSVIEVLKASPLGDPTSYRVAGTVIALRKEESQLIWGKVMSL</sequence>